<proteinExistence type="predicted"/>
<evidence type="ECO:0000313" key="2">
    <source>
        <dbReference type="Proteomes" id="UP000093985"/>
    </source>
</evidence>
<dbReference type="Proteomes" id="UP000093985">
    <property type="component" value="Unassembled WGS sequence"/>
</dbReference>
<organism evidence="1 2">
    <name type="scientific">Mycolicibacter sinensis (strain JDM601)</name>
    <name type="common">Mycobacterium sinense</name>
    <dbReference type="NCBI Taxonomy" id="875328"/>
    <lineage>
        <taxon>Bacteria</taxon>
        <taxon>Bacillati</taxon>
        <taxon>Actinomycetota</taxon>
        <taxon>Actinomycetes</taxon>
        <taxon>Mycobacteriales</taxon>
        <taxon>Mycobacteriaceae</taxon>
        <taxon>Mycolicibacter</taxon>
    </lineage>
</organism>
<sequence>MGYELNGRMAEVCSCRSLCPCTIGENADGNNCGFNWVFHIDRGQINDVDVSGLNLGLLGHHADNIFDVNTRVFVIVDDRADDTQQDALVTAFTGQAGGPLADLAGLVKEIVGVTRAPIEFDVDKGSGHFKVDGIFEAQVEGFRAKDGSHTTLNNTALGHVYGALTYPGKVIRHRVTDAEHGLQFRGRQSTQTEFSFAS</sequence>
<accession>A0A1A2E8Z6</accession>
<name>A0A1A2E8Z6_MYCSD</name>
<dbReference type="EMBL" id="LZIN01000096">
    <property type="protein sequence ID" value="OBG00979.1"/>
    <property type="molecule type" value="Genomic_DNA"/>
</dbReference>
<comment type="caution">
    <text evidence="1">The sequence shown here is derived from an EMBL/GenBank/DDBJ whole genome shotgun (WGS) entry which is preliminary data.</text>
</comment>
<gene>
    <name evidence="1" type="ORF">A5771_18130</name>
</gene>
<dbReference type="Pfam" id="PF07040">
    <property type="entry name" value="DUF1326"/>
    <property type="match status" value="1"/>
</dbReference>
<dbReference type="InterPro" id="IPR009758">
    <property type="entry name" value="DUF1326"/>
</dbReference>
<dbReference type="AlphaFoldDB" id="A0A1A2E8Z6"/>
<evidence type="ECO:0008006" key="3">
    <source>
        <dbReference type="Google" id="ProtNLM"/>
    </source>
</evidence>
<dbReference type="RefSeq" id="WP_064924584.1">
    <property type="nucleotide sequence ID" value="NZ_LZIM01000091.1"/>
</dbReference>
<protein>
    <recommendedName>
        <fullName evidence="3">DUF1326 domain-containing protein</fullName>
    </recommendedName>
</protein>
<reference evidence="2" key="1">
    <citation type="submission" date="2016-06" db="EMBL/GenBank/DDBJ databases">
        <authorList>
            <person name="Sutton G."/>
            <person name="Brinkac L."/>
            <person name="Sanka R."/>
            <person name="Adams M."/>
            <person name="Lau E."/>
            <person name="Mehaffy C."/>
            <person name="Tameris M."/>
            <person name="Hatherill M."/>
            <person name="Hanekom W."/>
            <person name="Mahomed H."/>
            <person name="Mcshane H."/>
        </authorList>
    </citation>
    <scope>NUCLEOTIDE SEQUENCE [LARGE SCALE GENOMIC DNA]</scope>
    <source>
        <strain evidence="2">852014-51077_SCH5608930-a</strain>
    </source>
</reference>
<evidence type="ECO:0000313" key="1">
    <source>
        <dbReference type="EMBL" id="OBG00979.1"/>
    </source>
</evidence>